<dbReference type="RefSeq" id="WP_248665914.1">
    <property type="nucleotide sequence ID" value="NZ_JALPRX010000017.1"/>
</dbReference>
<dbReference type="AlphaFoldDB" id="A0A9X2BT25"/>
<feature type="compositionally biased region" description="Low complexity" evidence="1">
    <location>
        <begin position="19"/>
        <end position="30"/>
    </location>
</feature>
<keyword evidence="4" id="KW-1185">Reference proteome</keyword>
<dbReference type="SMART" id="SM00387">
    <property type="entry name" value="HATPase_c"/>
    <property type="match status" value="1"/>
</dbReference>
<gene>
    <name evidence="3" type="ORF">M0638_05270</name>
</gene>
<evidence type="ECO:0000313" key="3">
    <source>
        <dbReference type="EMBL" id="MCK8783792.1"/>
    </source>
</evidence>
<dbReference type="SUPFAM" id="SSF55874">
    <property type="entry name" value="ATPase domain of HSP90 chaperone/DNA topoisomerase II/histidine kinase"/>
    <property type="match status" value="1"/>
</dbReference>
<feature type="domain" description="Histidine kinase/HSP90-like ATPase" evidence="2">
    <location>
        <begin position="144"/>
        <end position="238"/>
    </location>
</feature>
<comment type="caution">
    <text evidence="3">The sequence shown here is derived from an EMBL/GenBank/DDBJ whole genome shotgun (WGS) entry which is preliminary data.</text>
</comment>
<evidence type="ECO:0000259" key="2">
    <source>
        <dbReference type="SMART" id="SM00387"/>
    </source>
</evidence>
<organism evidence="3 4">
    <name type="scientific">Roseomonas acroporae</name>
    <dbReference type="NCBI Taxonomy" id="2937791"/>
    <lineage>
        <taxon>Bacteria</taxon>
        <taxon>Pseudomonadati</taxon>
        <taxon>Pseudomonadota</taxon>
        <taxon>Alphaproteobacteria</taxon>
        <taxon>Acetobacterales</taxon>
        <taxon>Roseomonadaceae</taxon>
        <taxon>Roseomonas</taxon>
    </lineage>
</organism>
<dbReference type="Gene3D" id="3.30.565.10">
    <property type="entry name" value="Histidine kinase-like ATPase, C-terminal domain"/>
    <property type="match status" value="1"/>
</dbReference>
<proteinExistence type="predicted"/>
<dbReference type="EMBL" id="JALPRX010000017">
    <property type="protein sequence ID" value="MCK8783792.1"/>
    <property type="molecule type" value="Genomic_DNA"/>
</dbReference>
<name>A0A9X2BT25_9PROT</name>
<dbReference type="InterPro" id="IPR036890">
    <property type="entry name" value="HATPase_C_sf"/>
</dbReference>
<sequence length="244" mass="26661">MTELHPIAPRGMPPRHMGVRAGAAVTAAGTDRAEDPSDRREPLDETAFRQLRHQTKNALQRVLGLVLHNPALHATLDGQRLARELERRICLSAAVSDALFGLTRRPATMAERLRQLGESVIALLGDMEQMLHLDVATQGHCPPPLRGTVVRIAHELLGNTVKHGMHMRLLGHIEVRLASEASRTVLTVRDDGWGFVGTVQDGEGLSLARQLAAAHGGNVRLRRAEPFTEAEVILPHPRGSEPVE</sequence>
<protein>
    <recommendedName>
        <fullName evidence="2">Histidine kinase/HSP90-like ATPase domain-containing protein</fullName>
    </recommendedName>
</protein>
<dbReference type="Proteomes" id="UP001139516">
    <property type="component" value="Unassembled WGS sequence"/>
</dbReference>
<reference evidence="3" key="1">
    <citation type="submission" date="2022-04" db="EMBL/GenBank/DDBJ databases">
        <title>Roseomonas acroporae sp. nov., isolated from coral Acropora digitifera.</title>
        <authorList>
            <person name="Sun H."/>
        </authorList>
    </citation>
    <scope>NUCLEOTIDE SEQUENCE</scope>
    <source>
        <strain evidence="3">NAR14</strain>
    </source>
</reference>
<feature type="compositionally biased region" description="Basic and acidic residues" evidence="1">
    <location>
        <begin position="31"/>
        <end position="41"/>
    </location>
</feature>
<dbReference type="Pfam" id="PF02518">
    <property type="entry name" value="HATPase_c"/>
    <property type="match status" value="1"/>
</dbReference>
<feature type="region of interest" description="Disordered" evidence="1">
    <location>
        <begin position="1"/>
        <end position="41"/>
    </location>
</feature>
<evidence type="ECO:0000313" key="4">
    <source>
        <dbReference type="Proteomes" id="UP001139516"/>
    </source>
</evidence>
<accession>A0A9X2BT25</accession>
<evidence type="ECO:0000256" key="1">
    <source>
        <dbReference type="SAM" id="MobiDB-lite"/>
    </source>
</evidence>
<dbReference type="InterPro" id="IPR003594">
    <property type="entry name" value="HATPase_dom"/>
</dbReference>